<dbReference type="EMBL" id="CP041637">
    <property type="protein sequence ID" value="QDO93685.1"/>
    <property type="molecule type" value="Genomic_DNA"/>
</dbReference>
<dbReference type="Proteomes" id="UP000319209">
    <property type="component" value="Chromosome"/>
</dbReference>
<dbReference type="SUPFAM" id="SSF53448">
    <property type="entry name" value="Nucleotide-diphospho-sugar transferases"/>
    <property type="match status" value="1"/>
</dbReference>
<dbReference type="PANTHER" id="PTHR43179:SF7">
    <property type="entry name" value="RHAMNOSYLTRANSFERASE WBBL"/>
    <property type="match status" value="1"/>
</dbReference>
<feature type="transmembrane region" description="Helical" evidence="1">
    <location>
        <begin position="248"/>
        <end position="266"/>
    </location>
</feature>
<evidence type="ECO:0000259" key="2">
    <source>
        <dbReference type="Pfam" id="PF00535"/>
    </source>
</evidence>
<dbReference type="CDD" id="cd04186">
    <property type="entry name" value="GT_2_like_c"/>
    <property type="match status" value="1"/>
</dbReference>
<keyword evidence="1" id="KW-0812">Transmembrane</keyword>
<name>A0A516GQ76_9FLAO</name>
<proteinExistence type="predicted"/>
<dbReference type="Pfam" id="PF00535">
    <property type="entry name" value="Glycos_transf_2"/>
    <property type="match status" value="1"/>
</dbReference>
<dbReference type="RefSeq" id="WP_143380587.1">
    <property type="nucleotide sequence ID" value="NZ_CP041637.1"/>
</dbReference>
<gene>
    <name evidence="3" type="ORF">FNB79_06745</name>
</gene>
<dbReference type="AlphaFoldDB" id="A0A516GQ76"/>
<keyword evidence="1" id="KW-1133">Transmembrane helix</keyword>
<sequence>MYRILTIIVTYNGEKWVNKCFSSLRESTIPLDILVVDNGSTDNTVNSIKTNYPEVKLIESKENLGFGKANNVGLKQVVDNDYDFAFLLNQDAWIEPKTIEKLVEVSKNNKQLGVLSPIHFNGKGDALDRNFHFYLGHDFTPNFYSDLLLNKQLQFYISKFANAAAWLVTKECIKTIGGFDPLFNHYGEDDDYIFRLQESGLQLAIVPAAKIYHDRPQVGKMNEKFYDSKMLVKVLLEAKKGKLPNKFFVWRKIIIDYITLFFLYLGKNKGIKQNIKYDFLVLRFKDKVDCNLFQKL</sequence>
<evidence type="ECO:0000256" key="1">
    <source>
        <dbReference type="SAM" id="Phobius"/>
    </source>
</evidence>
<reference evidence="3 4" key="1">
    <citation type="submission" date="2019-07" db="EMBL/GenBank/DDBJ databases">
        <title>Genome sequencing for Formosa sp. PS13.</title>
        <authorList>
            <person name="Park S.-J."/>
        </authorList>
    </citation>
    <scope>NUCLEOTIDE SEQUENCE [LARGE SCALE GENOMIC DNA]</scope>
    <source>
        <strain evidence="3 4">PS13</strain>
    </source>
</reference>
<dbReference type="PANTHER" id="PTHR43179">
    <property type="entry name" value="RHAMNOSYLTRANSFERASE WBBL"/>
    <property type="match status" value="1"/>
</dbReference>
<dbReference type="InterPro" id="IPR001173">
    <property type="entry name" value="Glyco_trans_2-like"/>
</dbReference>
<dbReference type="Gene3D" id="3.90.550.10">
    <property type="entry name" value="Spore Coat Polysaccharide Biosynthesis Protein SpsA, Chain A"/>
    <property type="match status" value="1"/>
</dbReference>
<dbReference type="OrthoDB" id="9771846at2"/>
<accession>A0A516GQ76</accession>
<keyword evidence="1" id="KW-0472">Membrane</keyword>
<dbReference type="InterPro" id="IPR029044">
    <property type="entry name" value="Nucleotide-diphossugar_trans"/>
</dbReference>
<evidence type="ECO:0000313" key="4">
    <source>
        <dbReference type="Proteomes" id="UP000319209"/>
    </source>
</evidence>
<feature type="domain" description="Glycosyltransferase 2-like" evidence="2">
    <location>
        <begin position="7"/>
        <end position="160"/>
    </location>
</feature>
<dbReference type="KEGG" id="fop:FNB79_06745"/>
<protein>
    <submittedName>
        <fullName evidence="3">Glycosyltransferase family 2 protein</fullName>
    </submittedName>
</protein>
<evidence type="ECO:0000313" key="3">
    <source>
        <dbReference type="EMBL" id="QDO93685.1"/>
    </source>
</evidence>
<keyword evidence="3" id="KW-0808">Transferase</keyword>
<organism evidence="3 4">
    <name type="scientific">Formosa sediminum</name>
    <dbReference type="NCBI Taxonomy" id="2594004"/>
    <lineage>
        <taxon>Bacteria</taxon>
        <taxon>Pseudomonadati</taxon>
        <taxon>Bacteroidota</taxon>
        <taxon>Flavobacteriia</taxon>
        <taxon>Flavobacteriales</taxon>
        <taxon>Flavobacteriaceae</taxon>
        <taxon>Formosa</taxon>
    </lineage>
</organism>
<keyword evidence="4" id="KW-1185">Reference proteome</keyword>
<dbReference type="GO" id="GO:0016740">
    <property type="term" value="F:transferase activity"/>
    <property type="evidence" value="ECO:0007669"/>
    <property type="project" value="UniProtKB-KW"/>
</dbReference>